<proteinExistence type="inferred from homology"/>
<feature type="chain" id="PRO_5040145848" description="FAD-binding PCMH-type domain-containing protein" evidence="3">
    <location>
        <begin position="18"/>
        <end position="577"/>
    </location>
</feature>
<evidence type="ECO:0000256" key="2">
    <source>
        <dbReference type="ARBA" id="ARBA00023002"/>
    </source>
</evidence>
<keyword evidence="6" id="KW-1185">Reference proteome</keyword>
<dbReference type="InterPro" id="IPR012951">
    <property type="entry name" value="BBE"/>
</dbReference>
<dbReference type="Proteomes" id="UP000807306">
    <property type="component" value="Unassembled WGS sequence"/>
</dbReference>
<dbReference type="PROSITE" id="PS51387">
    <property type="entry name" value="FAD_PCMH"/>
    <property type="match status" value="1"/>
</dbReference>
<dbReference type="PANTHER" id="PTHR13878">
    <property type="entry name" value="GULONOLACTONE OXIDASE"/>
    <property type="match status" value="1"/>
</dbReference>
<evidence type="ECO:0000256" key="3">
    <source>
        <dbReference type="SAM" id="SignalP"/>
    </source>
</evidence>
<dbReference type="OrthoDB" id="9983560at2759"/>
<dbReference type="SUPFAM" id="SSF56176">
    <property type="entry name" value="FAD-binding/transporter-associated domain-like"/>
    <property type="match status" value="1"/>
</dbReference>
<gene>
    <name evidence="5" type="ORF">CPB83DRAFT_890460</name>
</gene>
<organism evidence="5 6">
    <name type="scientific">Crepidotus variabilis</name>
    <dbReference type="NCBI Taxonomy" id="179855"/>
    <lineage>
        <taxon>Eukaryota</taxon>
        <taxon>Fungi</taxon>
        <taxon>Dikarya</taxon>
        <taxon>Basidiomycota</taxon>
        <taxon>Agaricomycotina</taxon>
        <taxon>Agaricomycetes</taxon>
        <taxon>Agaricomycetidae</taxon>
        <taxon>Agaricales</taxon>
        <taxon>Agaricineae</taxon>
        <taxon>Crepidotaceae</taxon>
        <taxon>Crepidotus</taxon>
    </lineage>
</organism>
<evidence type="ECO:0000256" key="1">
    <source>
        <dbReference type="ARBA" id="ARBA00005466"/>
    </source>
</evidence>
<comment type="caution">
    <text evidence="5">The sequence shown here is derived from an EMBL/GenBank/DDBJ whole genome shotgun (WGS) entry which is preliminary data.</text>
</comment>
<dbReference type="InterPro" id="IPR016169">
    <property type="entry name" value="FAD-bd_PCMH_sub2"/>
</dbReference>
<feature type="signal peptide" evidence="3">
    <location>
        <begin position="1"/>
        <end position="17"/>
    </location>
</feature>
<evidence type="ECO:0000313" key="6">
    <source>
        <dbReference type="Proteomes" id="UP000807306"/>
    </source>
</evidence>
<dbReference type="InterPro" id="IPR036318">
    <property type="entry name" value="FAD-bd_PCMH-like_sf"/>
</dbReference>
<sequence length="577" mass="62677">MSSFIIATSFLVSGVLGQIGVSRLSPVDVASFNSSVNGRLYPGIPWAKPCFSLYNDRSSTPDQAACSVVQKNYFNAHIARSDAFGAYENLQFETCMKTGDQCMLDWMNAANAQAFTLPQQCKQGSVPPLYVDVQSDKDVTAAFAFAKKKNLMLTVKNTGHDFKGRSAGPDSLALWMHNLKSMKYNPKFTPGGCKNSQNAITYGAGVQFADLYAFANKNGVEIVGGADESVGAAGGFIQGGGHSITSPSLGLAADRVLEFKIVTPDGQLRTVNDCQNQDLFFALRGGGGGTFGVVMEVSILTTKPQPYITATITWPTDANNTNLRKATAAYVELATDLAKQKYGGYFTPTTGALFLMVPNLSKATVTKTLKPLADLTKSVGGNFSVDSVDNFWGYFNPYLQGKLAVTEDTVGLPVVMSSRLIPESNHRTAQGRKQLVDALMNSFANSIFTQLHITSPFSSSSASSISTPSSVNPVWRQSLYQIIWVNTWMYNSQLSDRQTAFATSSKAANYLRAITPDSGAYTNEGDVHEPDWSKSFWGSNYARLASIKQKYDPNQLLDCWQCVGWKGNNAPQYKCYI</sequence>
<dbReference type="Pfam" id="PF01565">
    <property type="entry name" value="FAD_binding_4"/>
    <property type="match status" value="1"/>
</dbReference>
<accession>A0A9P6EPV8</accession>
<keyword evidence="2" id="KW-0560">Oxidoreductase</keyword>
<dbReference type="GO" id="GO:0016491">
    <property type="term" value="F:oxidoreductase activity"/>
    <property type="evidence" value="ECO:0007669"/>
    <property type="project" value="UniProtKB-KW"/>
</dbReference>
<dbReference type="InterPro" id="IPR006094">
    <property type="entry name" value="Oxid_FAD_bind_N"/>
</dbReference>
<dbReference type="Gene3D" id="3.30.465.10">
    <property type="match status" value="2"/>
</dbReference>
<dbReference type="GO" id="GO:0071949">
    <property type="term" value="F:FAD binding"/>
    <property type="evidence" value="ECO:0007669"/>
    <property type="project" value="InterPro"/>
</dbReference>
<comment type="similarity">
    <text evidence="1">Belongs to the oxygen-dependent FAD-linked oxidoreductase family.</text>
</comment>
<protein>
    <recommendedName>
        <fullName evidence="4">FAD-binding PCMH-type domain-containing protein</fullName>
    </recommendedName>
</protein>
<evidence type="ECO:0000313" key="5">
    <source>
        <dbReference type="EMBL" id="KAF9532780.1"/>
    </source>
</evidence>
<keyword evidence="3" id="KW-0732">Signal</keyword>
<reference evidence="5" key="1">
    <citation type="submission" date="2020-11" db="EMBL/GenBank/DDBJ databases">
        <authorList>
            <consortium name="DOE Joint Genome Institute"/>
            <person name="Ahrendt S."/>
            <person name="Riley R."/>
            <person name="Andreopoulos W."/>
            <person name="Labutti K."/>
            <person name="Pangilinan J."/>
            <person name="Ruiz-Duenas F.J."/>
            <person name="Barrasa J.M."/>
            <person name="Sanchez-Garcia M."/>
            <person name="Camarero S."/>
            <person name="Miyauchi S."/>
            <person name="Serrano A."/>
            <person name="Linde D."/>
            <person name="Babiker R."/>
            <person name="Drula E."/>
            <person name="Ayuso-Fernandez I."/>
            <person name="Pacheco R."/>
            <person name="Padilla G."/>
            <person name="Ferreira P."/>
            <person name="Barriuso J."/>
            <person name="Kellner H."/>
            <person name="Castanera R."/>
            <person name="Alfaro M."/>
            <person name="Ramirez L."/>
            <person name="Pisabarro A.G."/>
            <person name="Kuo A."/>
            <person name="Tritt A."/>
            <person name="Lipzen A."/>
            <person name="He G."/>
            <person name="Yan M."/>
            <person name="Ng V."/>
            <person name="Cullen D."/>
            <person name="Martin F."/>
            <person name="Rosso M.-N."/>
            <person name="Henrissat B."/>
            <person name="Hibbett D."/>
            <person name="Martinez A.T."/>
            <person name="Grigoriev I.V."/>
        </authorList>
    </citation>
    <scope>NUCLEOTIDE SEQUENCE</scope>
    <source>
        <strain evidence="5">CBS 506.95</strain>
    </source>
</reference>
<dbReference type="Pfam" id="PF08031">
    <property type="entry name" value="BBE"/>
    <property type="match status" value="1"/>
</dbReference>
<feature type="domain" description="FAD-binding PCMH-type" evidence="4">
    <location>
        <begin position="123"/>
        <end position="304"/>
    </location>
</feature>
<name>A0A9P6EPV8_9AGAR</name>
<evidence type="ECO:0000259" key="4">
    <source>
        <dbReference type="PROSITE" id="PS51387"/>
    </source>
</evidence>
<dbReference type="AlphaFoldDB" id="A0A9P6EPV8"/>
<dbReference type="EMBL" id="MU157830">
    <property type="protein sequence ID" value="KAF9532780.1"/>
    <property type="molecule type" value="Genomic_DNA"/>
</dbReference>
<dbReference type="InterPro" id="IPR016166">
    <property type="entry name" value="FAD-bd_PCMH"/>
</dbReference>
<dbReference type="PANTHER" id="PTHR13878:SF91">
    <property type="entry name" value="FAD BINDING DOMAIN PROTEIN (AFU_ORTHOLOGUE AFUA_6G12070)-RELATED"/>
    <property type="match status" value="1"/>
</dbReference>
<dbReference type="InterPro" id="IPR050432">
    <property type="entry name" value="FAD-linked_Oxidoreductases_BP"/>
</dbReference>